<evidence type="ECO:0000256" key="4">
    <source>
        <dbReference type="ARBA" id="ARBA00023157"/>
    </source>
</evidence>
<dbReference type="PRINTS" id="PR00421">
    <property type="entry name" value="THIOREDOXIN"/>
</dbReference>
<comment type="similarity">
    <text evidence="1 7">Belongs to the thioredoxin family.</text>
</comment>
<dbReference type="Proteomes" id="UP000215405">
    <property type="component" value="Unassembled WGS sequence"/>
</dbReference>
<dbReference type="CDD" id="cd02947">
    <property type="entry name" value="TRX_family"/>
    <property type="match status" value="1"/>
</dbReference>
<keyword evidence="5 9" id="KW-0676">Redox-active center</keyword>
<dbReference type="FunFam" id="3.40.30.10:FF:000001">
    <property type="entry name" value="Thioredoxin"/>
    <property type="match status" value="1"/>
</dbReference>
<evidence type="ECO:0000259" key="10">
    <source>
        <dbReference type="PROSITE" id="PS51352"/>
    </source>
</evidence>
<accession>A0A231V431</accession>
<dbReference type="GO" id="GO:0005737">
    <property type="term" value="C:cytoplasm"/>
    <property type="evidence" value="ECO:0007669"/>
    <property type="project" value="TreeGrafter"/>
</dbReference>
<dbReference type="NCBIfam" id="NF006898">
    <property type="entry name" value="PRK09381.1"/>
    <property type="match status" value="1"/>
</dbReference>
<dbReference type="AlphaFoldDB" id="A0A231V431"/>
<dbReference type="PROSITE" id="PS51352">
    <property type="entry name" value="THIOREDOXIN_2"/>
    <property type="match status" value="1"/>
</dbReference>
<dbReference type="GO" id="GO:0015035">
    <property type="term" value="F:protein-disulfide reductase activity"/>
    <property type="evidence" value="ECO:0007669"/>
    <property type="project" value="UniProtKB-UniRule"/>
</dbReference>
<keyword evidence="2" id="KW-0813">Transport</keyword>
<feature type="active site" description="Nucleophile" evidence="8">
    <location>
        <position position="31"/>
    </location>
</feature>
<dbReference type="InterPro" id="IPR036249">
    <property type="entry name" value="Thioredoxin-like_sf"/>
</dbReference>
<keyword evidence="12" id="KW-1185">Reference proteome</keyword>
<dbReference type="PANTHER" id="PTHR45663:SF11">
    <property type="entry name" value="GEO12009P1"/>
    <property type="match status" value="1"/>
</dbReference>
<evidence type="ECO:0000256" key="8">
    <source>
        <dbReference type="PIRSR" id="PIRSR000077-1"/>
    </source>
</evidence>
<evidence type="ECO:0000313" key="12">
    <source>
        <dbReference type="Proteomes" id="UP000215405"/>
    </source>
</evidence>
<evidence type="ECO:0000256" key="2">
    <source>
        <dbReference type="ARBA" id="ARBA00022448"/>
    </source>
</evidence>
<evidence type="ECO:0000313" key="11">
    <source>
        <dbReference type="EMBL" id="OXT02910.1"/>
    </source>
</evidence>
<comment type="caution">
    <text evidence="11">The sequence shown here is derived from an EMBL/GenBank/DDBJ whole genome shotgun (WGS) entry which is preliminary data.</text>
</comment>
<proteinExistence type="inferred from homology"/>
<dbReference type="Pfam" id="PF00085">
    <property type="entry name" value="Thioredoxin"/>
    <property type="match status" value="1"/>
</dbReference>
<dbReference type="PROSITE" id="PS00194">
    <property type="entry name" value="THIOREDOXIN_1"/>
    <property type="match status" value="1"/>
</dbReference>
<dbReference type="Gene3D" id="3.40.30.10">
    <property type="entry name" value="Glutaredoxin"/>
    <property type="match status" value="1"/>
</dbReference>
<evidence type="ECO:0000256" key="7">
    <source>
        <dbReference type="PIRNR" id="PIRNR000077"/>
    </source>
</evidence>
<evidence type="ECO:0000256" key="6">
    <source>
        <dbReference type="NCBIfam" id="TIGR01068"/>
    </source>
</evidence>
<dbReference type="EMBL" id="NBYO01000001">
    <property type="protein sequence ID" value="OXT02910.1"/>
    <property type="molecule type" value="Genomic_DNA"/>
</dbReference>
<feature type="site" description="Deprotonates C-terminal active site Cys" evidence="8">
    <location>
        <position position="25"/>
    </location>
</feature>
<feature type="domain" description="Thioredoxin" evidence="10">
    <location>
        <begin position="1"/>
        <end position="106"/>
    </location>
</feature>
<dbReference type="OrthoDB" id="9790390at2"/>
<dbReference type="InterPro" id="IPR017937">
    <property type="entry name" value="Thioredoxin_CS"/>
</dbReference>
<keyword evidence="4 9" id="KW-1015">Disulfide bond</keyword>
<keyword evidence="3" id="KW-0249">Electron transport</keyword>
<protein>
    <recommendedName>
        <fullName evidence="6 7">Thioredoxin</fullName>
    </recommendedName>
</protein>
<evidence type="ECO:0000256" key="5">
    <source>
        <dbReference type="ARBA" id="ARBA00023284"/>
    </source>
</evidence>
<evidence type="ECO:0000256" key="3">
    <source>
        <dbReference type="ARBA" id="ARBA00022982"/>
    </source>
</evidence>
<evidence type="ECO:0000256" key="1">
    <source>
        <dbReference type="ARBA" id="ARBA00008987"/>
    </source>
</evidence>
<feature type="disulfide bond" description="Redox-active" evidence="9">
    <location>
        <begin position="31"/>
        <end position="34"/>
    </location>
</feature>
<feature type="site" description="Contributes to redox potential value" evidence="8">
    <location>
        <position position="32"/>
    </location>
</feature>
<reference evidence="12" key="1">
    <citation type="journal article" date="2017" name="Int. J. Syst. Evol. Microbiol.">
        <title>Notoacmeibacter marinus gen. nov., sp. nov., isolated from the gut of a limpet and proposal of Notoacmeibacteraceae fam. nov. in the order Rhizobiales of the class Alphaproteobacteria.</title>
        <authorList>
            <person name="Huang Z."/>
            <person name="Guo F."/>
            <person name="Lai Q."/>
        </authorList>
    </citation>
    <scope>NUCLEOTIDE SEQUENCE [LARGE SCALE GENOMIC DNA]</scope>
    <source>
        <strain evidence="12">XMTR2A4</strain>
    </source>
</reference>
<feature type="active site" description="Nucleophile" evidence="8">
    <location>
        <position position="34"/>
    </location>
</feature>
<organism evidence="11 12">
    <name type="scientific">Notoacmeibacter marinus</name>
    <dbReference type="NCBI Taxonomy" id="1876515"/>
    <lineage>
        <taxon>Bacteria</taxon>
        <taxon>Pseudomonadati</taxon>
        <taxon>Pseudomonadota</taxon>
        <taxon>Alphaproteobacteria</taxon>
        <taxon>Hyphomicrobiales</taxon>
        <taxon>Notoacmeibacteraceae</taxon>
        <taxon>Notoacmeibacter</taxon>
    </lineage>
</organism>
<gene>
    <name evidence="11" type="ORF">B7H23_03755</name>
</gene>
<name>A0A231V431_9HYPH</name>
<dbReference type="PANTHER" id="PTHR45663">
    <property type="entry name" value="GEO12009P1"/>
    <property type="match status" value="1"/>
</dbReference>
<dbReference type="InterPro" id="IPR005746">
    <property type="entry name" value="Thioredoxin"/>
</dbReference>
<feature type="site" description="Contributes to redox potential value" evidence="8">
    <location>
        <position position="33"/>
    </location>
</feature>
<dbReference type="SUPFAM" id="SSF52833">
    <property type="entry name" value="Thioredoxin-like"/>
    <property type="match status" value="1"/>
</dbReference>
<dbReference type="NCBIfam" id="TIGR01068">
    <property type="entry name" value="thioredoxin"/>
    <property type="match status" value="1"/>
</dbReference>
<evidence type="ECO:0000256" key="9">
    <source>
        <dbReference type="PIRSR" id="PIRSR000077-4"/>
    </source>
</evidence>
<dbReference type="PIRSF" id="PIRSF000077">
    <property type="entry name" value="Thioredoxin"/>
    <property type="match status" value="1"/>
</dbReference>
<sequence>MATKTVTNSSFESDVLKADGPVVVDFWAEWCGPCKMISPALEEISAEMDGKVTIAKVNIDENPEIAAQYGVRSIPTLMLFKDGEVADMKVGAAPKTALSSWISGNA</sequence>
<dbReference type="InterPro" id="IPR013766">
    <property type="entry name" value="Thioredoxin_domain"/>
</dbReference>